<evidence type="ECO:0000256" key="1">
    <source>
        <dbReference type="SAM" id="MobiDB-lite"/>
    </source>
</evidence>
<accession>A0ABR0M7W2</accession>
<reference evidence="3 4" key="1">
    <citation type="submission" date="2023-08" db="EMBL/GenBank/DDBJ databases">
        <title>Black Yeasts Isolated from many extreme environments.</title>
        <authorList>
            <person name="Coleine C."/>
            <person name="Stajich J.E."/>
            <person name="Selbmann L."/>
        </authorList>
    </citation>
    <scope>NUCLEOTIDE SEQUENCE [LARGE SCALE GENOMIC DNA]</scope>
    <source>
        <strain evidence="3 4">CCFEE 536</strain>
    </source>
</reference>
<keyword evidence="4" id="KW-1185">Reference proteome</keyword>
<organism evidence="3 4">
    <name type="scientific">Cryomyces antarcticus</name>
    <dbReference type="NCBI Taxonomy" id="329879"/>
    <lineage>
        <taxon>Eukaryota</taxon>
        <taxon>Fungi</taxon>
        <taxon>Dikarya</taxon>
        <taxon>Ascomycota</taxon>
        <taxon>Pezizomycotina</taxon>
        <taxon>Dothideomycetes</taxon>
        <taxon>Dothideomycetes incertae sedis</taxon>
        <taxon>Cryomyces</taxon>
    </lineage>
</organism>
<proteinExistence type="predicted"/>
<comment type="caution">
    <text evidence="3">The sequence shown here is derived from an EMBL/GenBank/DDBJ whole genome shotgun (WGS) entry which is preliminary data.</text>
</comment>
<feature type="non-terminal residue" evidence="3">
    <location>
        <position position="1"/>
    </location>
</feature>
<feature type="domain" description="Transcription factor TFIID subunit 8 C-terminal" evidence="2">
    <location>
        <begin position="1"/>
        <end position="26"/>
    </location>
</feature>
<gene>
    <name evidence="3" type="ORF">LTR16_002365</name>
</gene>
<evidence type="ECO:0000313" key="3">
    <source>
        <dbReference type="EMBL" id="KAK5291064.1"/>
    </source>
</evidence>
<feature type="compositionally biased region" description="Basic and acidic residues" evidence="1">
    <location>
        <begin position="68"/>
        <end position="80"/>
    </location>
</feature>
<dbReference type="EMBL" id="JAVRRA010000178">
    <property type="protein sequence ID" value="KAK5291064.1"/>
    <property type="molecule type" value="Genomic_DNA"/>
</dbReference>
<evidence type="ECO:0000313" key="4">
    <source>
        <dbReference type="Proteomes" id="UP001357485"/>
    </source>
</evidence>
<name>A0ABR0M7W2_9PEZI</name>
<sequence>REKDPRKVRERATQEGVLAEHALRKLMAARNAKAATNGSFAQDRQGTKRRLDEEIWKETVSGVEREDEESRARSVDRDIDFGSDGATARVSASVPNDLGHSMIVNYDRIHWRGGSS</sequence>
<protein>
    <recommendedName>
        <fullName evidence="2">Transcription factor TFIID subunit 8 C-terminal domain-containing protein</fullName>
    </recommendedName>
</protein>
<dbReference type="InterPro" id="IPR019473">
    <property type="entry name" value="TFIID_su8_C"/>
</dbReference>
<dbReference type="Pfam" id="PF10406">
    <property type="entry name" value="TAF8_C"/>
    <property type="match status" value="1"/>
</dbReference>
<feature type="region of interest" description="Disordered" evidence="1">
    <location>
        <begin position="65"/>
        <end position="92"/>
    </location>
</feature>
<evidence type="ECO:0000259" key="2">
    <source>
        <dbReference type="Pfam" id="PF10406"/>
    </source>
</evidence>
<dbReference type="Proteomes" id="UP001357485">
    <property type="component" value="Unassembled WGS sequence"/>
</dbReference>